<sequence length="81" mass="9318">MIITVLVIIRWNKAKGNKTKEEEESECKENVPEANCSLPFFKMRKIREHTTQVPHTVTFSTLNTSTQATNDLNSLYCNLCK</sequence>
<reference evidence="1 2" key="1">
    <citation type="submission" date="2021-06" db="EMBL/GenBank/DDBJ databases">
        <authorList>
            <person name="Palmer J.M."/>
        </authorList>
    </citation>
    <scope>NUCLEOTIDE SEQUENCE [LARGE SCALE GENOMIC DNA]</scope>
    <source>
        <strain evidence="1 2">AS_MEX2019</strain>
        <tissue evidence="1">Muscle</tissue>
    </source>
</reference>
<organism evidence="1 2">
    <name type="scientific">Ameca splendens</name>
    <dbReference type="NCBI Taxonomy" id="208324"/>
    <lineage>
        <taxon>Eukaryota</taxon>
        <taxon>Metazoa</taxon>
        <taxon>Chordata</taxon>
        <taxon>Craniata</taxon>
        <taxon>Vertebrata</taxon>
        <taxon>Euteleostomi</taxon>
        <taxon>Actinopterygii</taxon>
        <taxon>Neopterygii</taxon>
        <taxon>Teleostei</taxon>
        <taxon>Neoteleostei</taxon>
        <taxon>Acanthomorphata</taxon>
        <taxon>Ovalentaria</taxon>
        <taxon>Atherinomorphae</taxon>
        <taxon>Cyprinodontiformes</taxon>
        <taxon>Goodeidae</taxon>
        <taxon>Ameca</taxon>
    </lineage>
</organism>
<comment type="caution">
    <text evidence="1">The sequence shown here is derived from an EMBL/GenBank/DDBJ whole genome shotgun (WGS) entry which is preliminary data.</text>
</comment>
<accession>A0ABV0ZRY4</accession>
<keyword evidence="2" id="KW-1185">Reference proteome</keyword>
<dbReference type="Proteomes" id="UP001469553">
    <property type="component" value="Unassembled WGS sequence"/>
</dbReference>
<protein>
    <submittedName>
        <fullName evidence="1">Uncharacterized protein</fullName>
    </submittedName>
</protein>
<evidence type="ECO:0000313" key="2">
    <source>
        <dbReference type="Proteomes" id="UP001469553"/>
    </source>
</evidence>
<evidence type="ECO:0000313" key="1">
    <source>
        <dbReference type="EMBL" id="MEQ2309027.1"/>
    </source>
</evidence>
<proteinExistence type="predicted"/>
<gene>
    <name evidence="1" type="ORF">AMECASPLE_034383</name>
</gene>
<dbReference type="EMBL" id="JAHRIP010070686">
    <property type="protein sequence ID" value="MEQ2309027.1"/>
    <property type="molecule type" value="Genomic_DNA"/>
</dbReference>
<name>A0ABV0ZRY4_9TELE</name>